<comment type="caution">
    <text evidence="2">The sequence shown here is derived from an EMBL/GenBank/DDBJ whole genome shotgun (WGS) entry which is preliminary data.</text>
</comment>
<keyword evidence="3" id="KW-1185">Reference proteome</keyword>
<dbReference type="EMBL" id="JBHFEH010000002">
    <property type="protein sequence ID" value="KAL2058565.1"/>
    <property type="molecule type" value="Genomic_DNA"/>
</dbReference>
<proteinExistence type="predicted"/>
<feature type="compositionally biased region" description="Low complexity" evidence="1">
    <location>
        <begin position="221"/>
        <end position="235"/>
    </location>
</feature>
<sequence length="304" mass="32838">MASLKLVYQSYLANPNASALSDNASLNYITTLTTINTAAAIVKHNAAHRTILKKKEEKVLSCIEGSDAVCLDIETTLEFISGGGAYLPGLDDNFLSDRVVTFPMVHMVHFDSSQKIQQIRLYWDQGSLLKHVDVIGGRARNWPIHDGKDQAKLIATSVAGTTQSAGPGRPSTQAARDPDEVVITNNNTTKPRSQSKNVTRDPHASLSLFAPRGEKDEDSTPAKIIKPYAPATAKPTPREYHDLFVGNDSDASPQAKAMATSPKKENVGTRAPKAQSAKPPPRDYHDLFVGNDSDASPAHTKDVA</sequence>
<feature type="region of interest" description="Disordered" evidence="1">
    <location>
        <begin position="160"/>
        <end position="304"/>
    </location>
</feature>
<gene>
    <name evidence="2" type="ORF">ABVK25_001293</name>
</gene>
<reference evidence="2 3" key="1">
    <citation type="submission" date="2024-09" db="EMBL/GenBank/DDBJ databases">
        <title>Rethinking Asexuality: The Enigmatic Case of Functional Sexual Genes in Lepraria (Stereocaulaceae).</title>
        <authorList>
            <person name="Doellman M."/>
            <person name="Sun Y."/>
            <person name="Barcenas-Pena A."/>
            <person name="Lumbsch H.T."/>
            <person name="Grewe F."/>
        </authorList>
    </citation>
    <scope>NUCLEOTIDE SEQUENCE [LARGE SCALE GENOMIC DNA]</scope>
    <source>
        <strain evidence="2 3">Grewe 0041</strain>
    </source>
</reference>
<evidence type="ECO:0000313" key="2">
    <source>
        <dbReference type="EMBL" id="KAL2058565.1"/>
    </source>
</evidence>
<evidence type="ECO:0000313" key="3">
    <source>
        <dbReference type="Proteomes" id="UP001590951"/>
    </source>
</evidence>
<accession>A0ABR4BL85</accession>
<evidence type="ECO:0000256" key="1">
    <source>
        <dbReference type="SAM" id="MobiDB-lite"/>
    </source>
</evidence>
<feature type="compositionally biased region" description="Polar residues" evidence="1">
    <location>
        <begin position="183"/>
        <end position="197"/>
    </location>
</feature>
<organism evidence="2 3">
    <name type="scientific">Lepraria finkii</name>
    <dbReference type="NCBI Taxonomy" id="1340010"/>
    <lineage>
        <taxon>Eukaryota</taxon>
        <taxon>Fungi</taxon>
        <taxon>Dikarya</taxon>
        <taxon>Ascomycota</taxon>
        <taxon>Pezizomycotina</taxon>
        <taxon>Lecanoromycetes</taxon>
        <taxon>OSLEUM clade</taxon>
        <taxon>Lecanoromycetidae</taxon>
        <taxon>Lecanorales</taxon>
        <taxon>Lecanorineae</taxon>
        <taxon>Stereocaulaceae</taxon>
        <taxon>Lepraria</taxon>
    </lineage>
</organism>
<name>A0ABR4BL85_9LECA</name>
<feature type="compositionally biased region" description="Polar residues" evidence="1">
    <location>
        <begin position="160"/>
        <end position="174"/>
    </location>
</feature>
<protein>
    <submittedName>
        <fullName evidence="2">Uncharacterized protein</fullName>
    </submittedName>
</protein>
<dbReference type="Proteomes" id="UP001590951">
    <property type="component" value="Unassembled WGS sequence"/>
</dbReference>